<dbReference type="AlphaFoldDB" id="A0A6J4TWL9"/>
<name>A0A6J4TWL9_9ACTN</name>
<organism evidence="1">
    <name type="scientific">uncultured Thermoleophilia bacterium</name>
    <dbReference type="NCBI Taxonomy" id="1497501"/>
    <lineage>
        <taxon>Bacteria</taxon>
        <taxon>Bacillati</taxon>
        <taxon>Actinomycetota</taxon>
        <taxon>Thermoleophilia</taxon>
        <taxon>environmental samples</taxon>
    </lineage>
</organism>
<evidence type="ECO:0000313" key="1">
    <source>
        <dbReference type="EMBL" id="CAA9534191.1"/>
    </source>
</evidence>
<reference evidence="1" key="1">
    <citation type="submission" date="2020-02" db="EMBL/GenBank/DDBJ databases">
        <authorList>
            <person name="Meier V. D."/>
        </authorList>
    </citation>
    <scope>NUCLEOTIDE SEQUENCE</scope>
    <source>
        <strain evidence="1">AVDCRST_MAG79</strain>
    </source>
</reference>
<proteinExistence type="predicted"/>
<protein>
    <submittedName>
        <fullName evidence="1">Uncharacterized protein</fullName>
    </submittedName>
</protein>
<sequence length="87" mass="10216">MPDRPEDAEAWYAERRSAHALRERDAWKEYLRMTQACAGDLALYTRSEPLAWRRLRRALAEVAHLRRRDAFVRDRALAEQQPLPLAG</sequence>
<gene>
    <name evidence="1" type="ORF">AVDCRST_MAG79-1199</name>
</gene>
<accession>A0A6J4TWL9</accession>
<dbReference type="EMBL" id="CADCWC010000194">
    <property type="protein sequence ID" value="CAA9534191.1"/>
    <property type="molecule type" value="Genomic_DNA"/>
</dbReference>